<dbReference type="AlphaFoldDB" id="A0AAE9YIM4"/>
<gene>
    <name evidence="1" type="ORF">PO878_07980</name>
</gene>
<name>A0AAE9YIM4_9ACTN</name>
<keyword evidence="2" id="KW-1185">Reference proteome</keyword>
<protein>
    <submittedName>
        <fullName evidence="1">Uncharacterized protein</fullName>
    </submittedName>
</protein>
<reference evidence="1" key="1">
    <citation type="submission" date="2023-01" db="EMBL/GenBank/DDBJ databases">
        <title>The diversity of Class Acidimicrobiia in South China Sea sediment environments and the proposal of Iamia marina sp. nov., a novel species of the genus Iamia.</title>
        <authorList>
            <person name="He Y."/>
            <person name="Tian X."/>
        </authorList>
    </citation>
    <scope>NUCLEOTIDE SEQUENCE</scope>
    <source>
        <strain evidence="1">DSM 19957</strain>
    </source>
</reference>
<evidence type="ECO:0000313" key="1">
    <source>
        <dbReference type="EMBL" id="WCO68666.1"/>
    </source>
</evidence>
<organism evidence="1 2">
    <name type="scientific">Iamia majanohamensis</name>
    <dbReference type="NCBI Taxonomy" id="467976"/>
    <lineage>
        <taxon>Bacteria</taxon>
        <taxon>Bacillati</taxon>
        <taxon>Actinomycetota</taxon>
        <taxon>Acidimicrobiia</taxon>
        <taxon>Acidimicrobiales</taxon>
        <taxon>Iamiaceae</taxon>
        <taxon>Iamia</taxon>
    </lineage>
</organism>
<evidence type="ECO:0000313" key="2">
    <source>
        <dbReference type="Proteomes" id="UP001216390"/>
    </source>
</evidence>
<accession>A0AAE9YIM4</accession>
<proteinExistence type="predicted"/>
<dbReference type="RefSeq" id="WP_272738182.1">
    <property type="nucleotide sequence ID" value="NZ_CP116942.1"/>
</dbReference>
<dbReference type="EMBL" id="CP116942">
    <property type="protein sequence ID" value="WCO68666.1"/>
    <property type="molecule type" value="Genomic_DNA"/>
</dbReference>
<sequence length="181" mass="19628">MRPVSSIVAGSPLAVRVLRRTPPRWLRALPDRVSVPLVAARRHERANVEDVVLLEGPGVLTTSAYWLTTRGDEGPAASVFYGCEEILRVDVLATAPHVHYGFNRHRGSDGGEGRVYLPPVVGGDAAARVHHELAHNLPVCLGSHPRRAVRQMRIDQSEAEAVAGRAARHLDALVATRVARA</sequence>
<dbReference type="Proteomes" id="UP001216390">
    <property type="component" value="Chromosome"/>
</dbReference>
<dbReference type="KEGG" id="ima:PO878_07980"/>